<proteinExistence type="predicted"/>
<dbReference type="Gene3D" id="3.20.20.30">
    <property type="entry name" value="Luciferase-like domain"/>
    <property type="match status" value="1"/>
</dbReference>
<dbReference type="GO" id="GO:0016705">
    <property type="term" value="F:oxidoreductase activity, acting on paired donors, with incorporation or reduction of molecular oxygen"/>
    <property type="evidence" value="ECO:0007669"/>
    <property type="project" value="InterPro"/>
</dbReference>
<evidence type="ECO:0000313" key="3">
    <source>
        <dbReference type="EMBL" id="KAA8884324.1"/>
    </source>
</evidence>
<dbReference type="RefSeq" id="WP_150406303.1">
    <property type="nucleotide sequence ID" value="NZ_VXLC01000021.1"/>
</dbReference>
<dbReference type="CDD" id="cd01097">
    <property type="entry name" value="Tetrahydromethanopterin_reductase"/>
    <property type="match status" value="1"/>
</dbReference>
<name>A0A5N0E832_9NOCA</name>
<reference evidence="3 4" key="1">
    <citation type="submission" date="2019-09" db="EMBL/GenBank/DDBJ databases">
        <authorList>
            <person name="Wang X."/>
        </authorList>
    </citation>
    <scope>NUCLEOTIDE SEQUENCE [LARGE SCALE GENOMIC DNA]</scope>
    <source>
        <strain evidence="3 4">CICC 11023</strain>
    </source>
</reference>
<dbReference type="Pfam" id="PF00296">
    <property type="entry name" value="Bac_luciferase"/>
    <property type="match status" value="1"/>
</dbReference>
<feature type="domain" description="Luciferase-like" evidence="2">
    <location>
        <begin position="54"/>
        <end position="349"/>
    </location>
</feature>
<evidence type="ECO:0000313" key="4">
    <source>
        <dbReference type="Proteomes" id="UP000323876"/>
    </source>
</evidence>
<sequence length="384" mass="42091">MSKPERFRTGVMDLGLHSRITPDLTLRVHRWTANAAQADSLFIPDHLTGLLPSSIWAPEHVGAARLIPRIDAHYDPWTALGYVAAQNTLRRLRLGVGVTDAGRRNPAVTAQSAASLHLLSRGRAILGIGPGERENNEPYGVNWQSPVARFEEAMATIRLLWDSNGTPVSRDSAYFPLHKAVFEIPPYRGTRPEIWIGAHGPRMLRAVGRYADAWFPAYPQPAAEYGRRLDQVRAAASDVGRDPLALTPAVMLFVITGLGHAQIEEAVESVAARACALCAPAELWERHGAQHPLGATFSGIQDLLPQLLDRDTVLSYVEKVTSAMVRDCCVVGTPSEIRDQVAVWRDHGLRYAVLANVSSFHPNLARGLAANLPFLRAVRMLNAL</sequence>
<dbReference type="InterPro" id="IPR011251">
    <property type="entry name" value="Luciferase-like_dom"/>
</dbReference>
<gene>
    <name evidence="3" type="ORF">F3087_34475</name>
</gene>
<organism evidence="3 4">
    <name type="scientific">Nocardia colli</name>
    <dbReference type="NCBI Taxonomy" id="2545717"/>
    <lineage>
        <taxon>Bacteria</taxon>
        <taxon>Bacillati</taxon>
        <taxon>Actinomycetota</taxon>
        <taxon>Actinomycetes</taxon>
        <taxon>Mycobacteriales</taxon>
        <taxon>Nocardiaceae</taxon>
        <taxon>Nocardia</taxon>
    </lineage>
</organism>
<dbReference type="PANTHER" id="PTHR43244">
    <property type="match status" value="1"/>
</dbReference>
<evidence type="ECO:0000259" key="2">
    <source>
        <dbReference type="Pfam" id="PF00296"/>
    </source>
</evidence>
<dbReference type="InterPro" id="IPR036661">
    <property type="entry name" value="Luciferase-like_sf"/>
</dbReference>
<dbReference type="AlphaFoldDB" id="A0A5N0E832"/>
<accession>A0A5N0E832</accession>
<keyword evidence="4" id="KW-1185">Reference proteome</keyword>
<dbReference type="EMBL" id="VXLC01000021">
    <property type="protein sequence ID" value="KAA8884324.1"/>
    <property type="molecule type" value="Genomic_DNA"/>
</dbReference>
<comment type="caution">
    <text evidence="3">The sequence shown here is derived from an EMBL/GenBank/DDBJ whole genome shotgun (WGS) entry which is preliminary data.</text>
</comment>
<keyword evidence="1" id="KW-0560">Oxidoreductase</keyword>
<dbReference type="Proteomes" id="UP000323876">
    <property type="component" value="Unassembled WGS sequence"/>
</dbReference>
<dbReference type="SUPFAM" id="SSF51679">
    <property type="entry name" value="Bacterial luciferase-like"/>
    <property type="match status" value="1"/>
</dbReference>
<dbReference type="PANTHER" id="PTHR43244:SF1">
    <property type="entry name" value="5,10-METHYLENETETRAHYDROMETHANOPTERIN REDUCTASE"/>
    <property type="match status" value="1"/>
</dbReference>
<dbReference type="OrthoDB" id="9775082at2"/>
<evidence type="ECO:0000256" key="1">
    <source>
        <dbReference type="ARBA" id="ARBA00023002"/>
    </source>
</evidence>
<dbReference type="InterPro" id="IPR050564">
    <property type="entry name" value="F420-G6PD/mer"/>
</dbReference>
<protein>
    <submittedName>
        <fullName evidence="3">LLM class flavin-dependent oxidoreductase</fullName>
    </submittedName>
</protein>